<name>A0A3D8GM39_9BACI</name>
<protein>
    <submittedName>
        <fullName evidence="1">Uncharacterized protein</fullName>
    </submittedName>
</protein>
<dbReference type="EMBL" id="QNQT01000009">
    <property type="protein sequence ID" value="RDU35493.1"/>
    <property type="molecule type" value="Genomic_DNA"/>
</dbReference>
<evidence type="ECO:0000313" key="1">
    <source>
        <dbReference type="EMBL" id="RDU35493.1"/>
    </source>
</evidence>
<gene>
    <name evidence="1" type="ORF">DRW41_17285</name>
</gene>
<keyword evidence="2" id="KW-1185">Reference proteome</keyword>
<dbReference type="AlphaFoldDB" id="A0A3D8GM39"/>
<reference evidence="1 2" key="1">
    <citation type="submission" date="2018-07" db="EMBL/GenBank/DDBJ databases">
        <title>Bacillus sp. YLB-04 draft genome sequence.</title>
        <authorList>
            <person name="Yu L."/>
            <person name="Tang X."/>
        </authorList>
    </citation>
    <scope>NUCLEOTIDE SEQUENCE [LARGE SCALE GENOMIC DNA]</scope>
    <source>
        <strain evidence="1 2">YLB-04</strain>
    </source>
</reference>
<dbReference type="Proteomes" id="UP000257144">
    <property type="component" value="Unassembled WGS sequence"/>
</dbReference>
<comment type="caution">
    <text evidence="1">The sequence shown here is derived from an EMBL/GenBank/DDBJ whole genome shotgun (WGS) entry which is preliminary data.</text>
</comment>
<proteinExistence type="predicted"/>
<sequence length="75" mass="8637">MFPPLIALCILLEINHKRQGFLPADVSLRHGTPAPYSRLFFKKGQKYWTFHQWATTSPDGRPSLFCQINGLYTTI</sequence>
<accession>A0A3D8GM39</accession>
<evidence type="ECO:0000313" key="2">
    <source>
        <dbReference type="Proteomes" id="UP000257144"/>
    </source>
</evidence>
<organism evidence="1 2">
    <name type="scientific">Neobacillus piezotolerans</name>
    <dbReference type="NCBI Taxonomy" id="2259171"/>
    <lineage>
        <taxon>Bacteria</taxon>
        <taxon>Bacillati</taxon>
        <taxon>Bacillota</taxon>
        <taxon>Bacilli</taxon>
        <taxon>Bacillales</taxon>
        <taxon>Bacillaceae</taxon>
        <taxon>Neobacillus</taxon>
    </lineage>
</organism>